<protein>
    <submittedName>
        <fullName evidence="1">Uncharacterized protein</fullName>
    </submittedName>
</protein>
<name>A0A804I8S2_MUSAM</name>
<sequence>MSISVFCLCMEELNELETKKFY</sequence>
<proteinExistence type="predicted"/>
<dbReference type="InParanoid" id="A0A804I8S2"/>
<organism evidence="1 2">
    <name type="scientific">Musa acuminata subsp. malaccensis</name>
    <name type="common">Wild banana</name>
    <name type="synonym">Musa malaccensis</name>
    <dbReference type="NCBI Taxonomy" id="214687"/>
    <lineage>
        <taxon>Eukaryota</taxon>
        <taxon>Viridiplantae</taxon>
        <taxon>Streptophyta</taxon>
        <taxon>Embryophyta</taxon>
        <taxon>Tracheophyta</taxon>
        <taxon>Spermatophyta</taxon>
        <taxon>Magnoliopsida</taxon>
        <taxon>Liliopsida</taxon>
        <taxon>Zingiberales</taxon>
        <taxon>Musaceae</taxon>
        <taxon>Musa</taxon>
    </lineage>
</organism>
<accession>A0A804I8S2</accession>
<keyword evidence="2" id="KW-1185">Reference proteome</keyword>
<dbReference type="EnsemblPlants" id="Ma03_t05520.1">
    <property type="protein sequence ID" value="Ma03_p05520.1"/>
    <property type="gene ID" value="Ma03_g05520"/>
</dbReference>
<dbReference type="AlphaFoldDB" id="A0A804I8S2"/>
<evidence type="ECO:0000313" key="1">
    <source>
        <dbReference type="EnsemblPlants" id="Ma03_p05520.1"/>
    </source>
</evidence>
<reference evidence="1" key="1">
    <citation type="submission" date="2021-05" db="UniProtKB">
        <authorList>
            <consortium name="EnsemblPlants"/>
        </authorList>
    </citation>
    <scope>IDENTIFICATION</scope>
    <source>
        <strain evidence="1">subsp. malaccensis</strain>
    </source>
</reference>
<dbReference type="Gramene" id="Ma03_t05520.1">
    <property type="protein sequence ID" value="Ma03_p05520.1"/>
    <property type="gene ID" value="Ma03_g05520"/>
</dbReference>
<evidence type="ECO:0000313" key="2">
    <source>
        <dbReference type="Proteomes" id="UP000012960"/>
    </source>
</evidence>
<dbReference type="Proteomes" id="UP000012960">
    <property type="component" value="Unplaced"/>
</dbReference>